<keyword evidence="4" id="KW-1185">Reference proteome</keyword>
<feature type="domain" description="TonB C-terminal" evidence="2">
    <location>
        <begin position="23"/>
        <end position="121"/>
    </location>
</feature>
<dbReference type="EMBL" id="CP059735">
    <property type="protein sequence ID" value="WDD99095.1"/>
    <property type="molecule type" value="Genomic_DNA"/>
</dbReference>
<organism evidence="3 4">
    <name type="scientific">Thalassomonas actiniarum</name>
    <dbReference type="NCBI Taxonomy" id="485447"/>
    <lineage>
        <taxon>Bacteria</taxon>
        <taxon>Pseudomonadati</taxon>
        <taxon>Pseudomonadota</taxon>
        <taxon>Gammaproteobacteria</taxon>
        <taxon>Alteromonadales</taxon>
        <taxon>Colwelliaceae</taxon>
        <taxon>Thalassomonas</taxon>
    </lineage>
</organism>
<evidence type="ECO:0000313" key="4">
    <source>
        <dbReference type="Proteomes" id="UP000032568"/>
    </source>
</evidence>
<evidence type="ECO:0000256" key="1">
    <source>
        <dbReference type="SAM" id="SignalP"/>
    </source>
</evidence>
<feature type="chain" id="PRO_5042161643" evidence="1">
    <location>
        <begin position="18"/>
        <end position="351"/>
    </location>
</feature>
<proteinExistence type="predicted"/>
<dbReference type="Gene3D" id="3.30.2420.10">
    <property type="entry name" value="TonB"/>
    <property type="match status" value="1"/>
</dbReference>
<protein>
    <submittedName>
        <fullName evidence="3">Energy transducer TonB</fullName>
    </submittedName>
</protein>
<dbReference type="KEGG" id="tact:SG35_028420"/>
<gene>
    <name evidence="3" type="ORF">SG35_028420</name>
</gene>
<name>A0AAE9YQ11_9GAMM</name>
<sequence>MKLFFAFILMLPAIGFAETVSNEKTCEVVAKHRVAPKYPIEAARKWLSGWVSFSFTVETDGQVTDISLLDYEGHRGFIKTGRRALSQWRYEITEIAGKKTERCEGMSVRLDFIIESIDGVMRAGRDFKKAYAEIEQLITDEALTEAKVKIVALQEKRRFSKIESVWYAMLQAHYYQASGDIQAQITSLIAATNVSDDGYLNGRQYLDNNNYVIALYDLYMLELAQKQYYRALTTVHYLIKAAQEYDEDWVKRLTESKNKILQLINSDRVIKVPGKLSKGNPWHHKLARSSFSIENIQGRLGDVHLSCESYDKKYPLAAGVIVKIPEEVHFCSVNIDGEDGAFFEIWEQASH</sequence>
<reference evidence="3 4" key="2">
    <citation type="journal article" date="2022" name="Mar. Drugs">
        <title>Bioassay-Guided Fractionation Leads to the Detection of Cholic Acid Generated by the Rare Thalassomonas sp.</title>
        <authorList>
            <person name="Pheiffer F."/>
            <person name="Schneider Y.K."/>
            <person name="Hansen E.H."/>
            <person name="Andersen J.H."/>
            <person name="Isaksson J."/>
            <person name="Busche T."/>
            <person name="R C."/>
            <person name="Kalinowski J."/>
            <person name="Zyl L.V."/>
            <person name="Trindade M."/>
        </authorList>
    </citation>
    <scope>NUCLEOTIDE SEQUENCE [LARGE SCALE GENOMIC DNA]</scope>
    <source>
        <strain evidence="3 4">A5K-106</strain>
    </source>
</reference>
<dbReference type="Pfam" id="PF03544">
    <property type="entry name" value="TonB_C"/>
    <property type="match status" value="1"/>
</dbReference>
<evidence type="ECO:0000313" key="3">
    <source>
        <dbReference type="EMBL" id="WDD99095.1"/>
    </source>
</evidence>
<dbReference type="RefSeq" id="WP_044833119.1">
    <property type="nucleotide sequence ID" value="NZ_CP059735.1"/>
</dbReference>
<dbReference type="GO" id="GO:0055085">
    <property type="term" value="P:transmembrane transport"/>
    <property type="evidence" value="ECO:0007669"/>
    <property type="project" value="InterPro"/>
</dbReference>
<dbReference type="SUPFAM" id="SSF74653">
    <property type="entry name" value="TolA/TonB C-terminal domain"/>
    <property type="match status" value="1"/>
</dbReference>
<accession>A0AAE9YQ11</accession>
<evidence type="ECO:0000259" key="2">
    <source>
        <dbReference type="PROSITE" id="PS52015"/>
    </source>
</evidence>
<keyword evidence="1" id="KW-0732">Signal</keyword>
<dbReference type="PROSITE" id="PS52015">
    <property type="entry name" value="TONB_CTD"/>
    <property type="match status" value="1"/>
</dbReference>
<dbReference type="InterPro" id="IPR037682">
    <property type="entry name" value="TonB_C"/>
</dbReference>
<dbReference type="AlphaFoldDB" id="A0AAE9YQ11"/>
<reference evidence="3 4" key="1">
    <citation type="journal article" date="2015" name="Genome Announc.">
        <title>Draft Genome Sequences of Marine Isolates of Thalassomonas viridans and Thalassomonas actiniarum.</title>
        <authorList>
            <person name="Olonade I."/>
            <person name="van Zyl L.J."/>
            <person name="Trindade M."/>
        </authorList>
    </citation>
    <scope>NUCLEOTIDE SEQUENCE [LARGE SCALE GENOMIC DNA]</scope>
    <source>
        <strain evidence="3 4">A5K-106</strain>
    </source>
</reference>
<dbReference type="Proteomes" id="UP000032568">
    <property type="component" value="Chromosome"/>
</dbReference>
<feature type="signal peptide" evidence="1">
    <location>
        <begin position="1"/>
        <end position="17"/>
    </location>
</feature>